<keyword evidence="1" id="KW-0863">Zinc-finger</keyword>
<keyword evidence="4" id="KW-1185">Reference proteome</keyword>
<accession>A0A7W8VCK2</accession>
<keyword evidence="1" id="KW-0479">Metal-binding</keyword>
<protein>
    <recommendedName>
        <fullName evidence="2">SWIM-type domain-containing protein</fullName>
    </recommendedName>
</protein>
<dbReference type="Proteomes" id="UP000572635">
    <property type="component" value="Unassembled WGS sequence"/>
</dbReference>
<evidence type="ECO:0000256" key="1">
    <source>
        <dbReference type="PROSITE-ProRule" id="PRU00325"/>
    </source>
</evidence>
<proteinExistence type="predicted"/>
<comment type="caution">
    <text evidence="3">The sequence shown here is derived from an EMBL/GenBank/DDBJ whole genome shotgun (WGS) entry which is preliminary data.</text>
</comment>
<dbReference type="InterPro" id="IPR007527">
    <property type="entry name" value="Znf_SWIM"/>
</dbReference>
<dbReference type="EMBL" id="JACHDB010000001">
    <property type="protein sequence ID" value="MBB5431516.1"/>
    <property type="molecule type" value="Genomic_DNA"/>
</dbReference>
<dbReference type="AlphaFoldDB" id="A0A7W8VCK2"/>
<sequence>MSKRWSTEEIRALAPEPPVHTAAEAAARPGAWPVLGSAEDDSGAALLWGVHAGPPRHRAAVRIAPGSAPGHRCGCRRRASPCEHALALLLLWSAGTVPGSGAPPRWAVRWFGAGPADPKAAARRAARREERAAEGLAELELWLRDQVDAGLAAARGTGYARWDAMAARLVDAQAGRAAERVRDLGGAVAAGGPEWPGRLLAELALLRLLASALLRGDALPEGLRATARSRVGLPASPDASAPVRDSWEVLGRRAFRTGRLDGLRFWLRGRGSGRVAALVSFAPEGTAPDAPVRPGTVVDAELAFYPAEHRASLAAAGGARPAGPPAGSTAAGALDSWAAALAEDPWLEAWPVVLEDVRPARPREGGRWWLTDPAGDSLPLPAGADPPWRLAALSGGAPVTVAGEWTPWGLHPLTAWPPDGSAAPVPLRPP</sequence>
<dbReference type="PROSITE" id="PS50966">
    <property type="entry name" value="ZF_SWIM"/>
    <property type="match status" value="1"/>
</dbReference>
<name>A0A7W8VCK2_9ACTN</name>
<dbReference type="RefSeq" id="WP_312893530.1">
    <property type="nucleotide sequence ID" value="NZ_JACHDB010000001.1"/>
</dbReference>
<dbReference type="GO" id="GO:0008270">
    <property type="term" value="F:zinc ion binding"/>
    <property type="evidence" value="ECO:0007669"/>
    <property type="project" value="UniProtKB-KW"/>
</dbReference>
<evidence type="ECO:0000313" key="4">
    <source>
        <dbReference type="Proteomes" id="UP000572635"/>
    </source>
</evidence>
<feature type="domain" description="SWIM-type" evidence="2">
    <location>
        <begin position="59"/>
        <end position="93"/>
    </location>
</feature>
<keyword evidence="1" id="KW-0862">Zinc</keyword>
<evidence type="ECO:0000313" key="3">
    <source>
        <dbReference type="EMBL" id="MBB5431516.1"/>
    </source>
</evidence>
<evidence type="ECO:0000259" key="2">
    <source>
        <dbReference type="PROSITE" id="PS50966"/>
    </source>
</evidence>
<gene>
    <name evidence="3" type="ORF">HDA36_001600</name>
</gene>
<organism evidence="3 4">
    <name type="scientific">Nocardiopsis composta</name>
    <dbReference type="NCBI Taxonomy" id="157465"/>
    <lineage>
        <taxon>Bacteria</taxon>
        <taxon>Bacillati</taxon>
        <taxon>Actinomycetota</taxon>
        <taxon>Actinomycetes</taxon>
        <taxon>Streptosporangiales</taxon>
        <taxon>Nocardiopsidaceae</taxon>
        <taxon>Nocardiopsis</taxon>
    </lineage>
</organism>
<reference evidence="3 4" key="1">
    <citation type="submission" date="2020-08" db="EMBL/GenBank/DDBJ databases">
        <title>Sequencing the genomes of 1000 actinobacteria strains.</title>
        <authorList>
            <person name="Klenk H.-P."/>
        </authorList>
    </citation>
    <scope>NUCLEOTIDE SEQUENCE [LARGE SCALE GENOMIC DNA]</scope>
    <source>
        <strain evidence="3 4">DSM 44551</strain>
    </source>
</reference>